<proteinExistence type="predicted"/>
<protein>
    <recommendedName>
        <fullName evidence="3">SH3 domain-containing protein</fullName>
    </recommendedName>
</protein>
<reference evidence="1 2" key="1">
    <citation type="journal article" date="2006" name="Nature">
        <title>Global trends of whole-genome duplications revealed by the ciliate Paramecium tetraurelia.</title>
        <authorList>
            <consortium name="Genoscope"/>
            <person name="Aury J.-M."/>
            <person name="Jaillon O."/>
            <person name="Duret L."/>
            <person name="Noel B."/>
            <person name="Jubin C."/>
            <person name="Porcel B.M."/>
            <person name="Segurens B."/>
            <person name="Daubin V."/>
            <person name="Anthouard V."/>
            <person name="Aiach N."/>
            <person name="Arnaiz O."/>
            <person name="Billaut A."/>
            <person name="Beisson J."/>
            <person name="Blanc I."/>
            <person name="Bouhouche K."/>
            <person name="Camara F."/>
            <person name="Duharcourt S."/>
            <person name="Guigo R."/>
            <person name="Gogendeau D."/>
            <person name="Katinka M."/>
            <person name="Keller A.-M."/>
            <person name="Kissmehl R."/>
            <person name="Klotz C."/>
            <person name="Koll F."/>
            <person name="Le Moue A."/>
            <person name="Lepere C."/>
            <person name="Malinsky S."/>
            <person name="Nowacki M."/>
            <person name="Nowak J.K."/>
            <person name="Plattner H."/>
            <person name="Poulain J."/>
            <person name="Ruiz F."/>
            <person name="Serrano V."/>
            <person name="Zagulski M."/>
            <person name="Dessen P."/>
            <person name="Betermier M."/>
            <person name="Weissenbach J."/>
            <person name="Scarpelli C."/>
            <person name="Schachter V."/>
            <person name="Sperling L."/>
            <person name="Meyer E."/>
            <person name="Cohen J."/>
            <person name="Wincker P."/>
        </authorList>
    </citation>
    <scope>NUCLEOTIDE SEQUENCE [LARGE SCALE GENOMIC DNA]</scope>
    <source>
        <strain evidence="1 2">Stock d4-2</strain>
    </source>
</reference>
<evidence type="ECO:0008006" key="3">
    <source>
        <dbReference type="Google" id="ProtNLM"/>
    </source>
</evidence>
<evidence type="ECO:0000313" key="1">
    <source>
        <dbReference type="EMBL" id="CAK58567.1"/>
    </source>
</evidence>
<dbReference type="GeneID" id="5011749"/>
<dbReference type="RefSeq" id="XP_001425965.1">
    <property type="nucleotide sequence ID" value="XM_001425928.1"/>
</dbReference>
<evidence type="ECO:0000313" key="2">
    <source>
        <dbReference type="Proteomes" id="UP000000600"/>
    </source>
</evidence>
<dbReference type="EMBL" id="CT867997">
    <property type="protein sequence ID" value="CAK58567.1"/>
    <property type="molecule type" value="Genomic_DNA"/>
</dbReference>
<keyword evidence="2" id="KW-1185">Reference proteome</keyword>
<dbReference type="KEGG" id="ptm:GSPATT00004940001"/>
<dbReference type="OrthoDB" id="1305at2759"/>
<accession>A0BJ50</accession>
<dbReference type="AlphaFoldDB" id="A0BJ50"/>
<gene>
    <name evidence="1" type="ORF">GSPATT00004940001</name>
</gene>
<organism evidence="1 2">
    <name type="scientific">Paramecium tetraurelia</name>
    <dbReference type="NCBI Taxonomy" id="5888"/>
    <lineage>
        <taxon>Eukaryota</taxon>
        <taxon>Sar</taxon>
        <taxon>Alveolata</taxon>
        <taxon>Ciliophora</taxon>
        <taxon>Intramacronucleata</taxon>
        <taxon>Oligohymenophorea</taxon>
        <taxon>Peniculida</taxon>
        <taxon>Parameciidae</taxon>
        <taxon>Paramecium</taxon>
    </lineage>
</organism>
<sequence>MKQLDGNGSHSIIILFIMGQLQEQKLPKFLNTRILTRAINLTQSYGNPFHLIRILDGIGTNLGTSPNQSVNQKQYHHTITSRSIMIWIIIGKYLYCQNIIMRKWKWRAQDAKAVLKVSSGMASQQQDNQSSIQLHTRMNIQKFQIVVVVSQINSGQQSVIDAKCSPYIFVDSRKHARQQALNNNIQLIIDPFLPENLEKQFVKKERKNQPKCLLKVDNTIQGLINYFTAQNIRHKIKHPLFLALKFEKCVKLYLKKDLFVKNSKDAILRVQSILMQSSQERRDSNKEMALLFQVDQTNEQEFKKVYEISQIFENDIFMLFLKEDQIPEGYIPIEDISRINVSQFNKLKKLNQLLIQKLRGIIDSQINQIAGIEQ</sequence>
<dbReference type="InParanoid" id="A0BJ50"/>
<dbReference type="Proteomes" id="UP000000600">
    <property type="component" value="Unassembled WGS sequence"/>
</dbReference>
<dbReference type="HOGENOM" id="CLU_740711_0_0_1"/>
<name>A0BJ50_PARTE</name>